<gene>
    <name evidence="1" type="ORF">JTE90_019153</name>
</gene>
<proteinExistence type="predicted"/>
<sequence length="129" mass="14095">MDWGHLAEGALTAWTGQNHGLEALTAWNGKNHGLGALDGWATASKPRTGGTYHMDRTKPWTGALPRGPDKTMDWGTYRVDRTKPLFGGTYRVDRTKPWTGALTAWTSKTMDWALTAWTGQNHGLGALTA</sequence>
<protein>
    <submittedName>
        <fullName evidence="1">Uncharacterized protein</fullName>
    </submittedName>
</protein>
<dbReference type="EMBL" id="JAFNEN010000275">
    <property type="protein sequence ID" value="KAG8187260.1"/>
    <property type="molecule type" value="Genomic_DNA"/>
</dbReference>
<comment type="caution">
    <text evidence="1">The sequence shown here is derived from an EMBL/GenBank/DDBJ whole genome shotgun (WGS) entry which is preliminary data.</text>
</comment>
<evidence type="ECO:0000313" key="2">
    <source>
        <dbReference type="Proteomes" id="UP000827092"/>
    </source>
</evidence>
<dbReference type="AlphaFoldDB" id="A0AAV6US25"/>
<dbReference type="Proteomes" id="UP000827092">
    <property type="component" value="Unassembled WGS sequence"/>
</dbReference>
<accession>A0AAV6US25</accession>
<evidence type="ECO:0000313" key="1">
    <source>
        <dbReference type="EMBL" id="KAG8187260.1"/>
    </source>
</evidence>
<reference evidence="1 2" key="1">
    <citation type="journal article" date="2022" name="Nat. Ecol. Evol.">
        <title>A masculinizing supergene underlies an exaggerated male reproductive morph in a spider.</title>
        <authorList>
            <person name="Hendrickx F."/>
            <person name="De Corte Z."/>
            <person name="Sonet G."/>
            <person name="Van Belleghem S.M."/>
            <person name="Kostlbacher S."/>
            <person name="Vangestel C."/>
        </authorList>
    </citation>
    <scope>NUCLEOTIDE SEQUENCE [LARGE SCALE GENOMIC DNA]</scope>
    <source>
        <strain evidence="1">W744_W776</strain>
    </source>
</reference>
<keyword evidence="2" id="KW-1185">Reference proteome</keyword>
<name>A0AAV6US25_9ARAC</name>
<organism evidence="1 2">
    <name type="scientific">Oedothorax gibbosus</name>
    <dbReference type="NCBI Taxonomy" id="931172"/>
    <lineage>
        <taxon>Eukaryota</taxon>
        <taxon>Metazoa</taxon>
        <taxon>Ecdysozoa</taxon>
        <taxon>Arthropoda</taxon>
        <taxon>Chelicerata</taxon>
        <taxon>Arachnida</taxon>
        <taxon>Araneae</taxon>
        <taxon>Araneomorphae</taxon>
        <taxon>Entelegynae</taxon>
        <taxon>Araneoidea</taxon>
        <taxon>Linyphiidae</taxon>
        <taxon>Erigoninae</taxon>
        <taxon>Oedothorax</taxon>
    </lineage>
</organism>